<dbReference type="OrthoDB" id="257620at2"/>
<feature type="transmembrane region" description="Helical" evidence="1">
    <location>
        <begin position="6"/>
        <end position="28"/>
    </location>
</feature>
<feature type="transmembrane region" description="Helical" evidence="1">
    <location>
        <begin position="66"/>
        <end position="87"/>
    </location>
</feature>
<organism evidence="2 3">
    <name type="scientific">Pseudobythopirellula maris</name>
    <dbReference type="NCBI Taxonomy" id="2527991"/>
    <lineage>
        <taxon>Bacteria</taxon>
        <taxon>Pseudomonadati</taxon>
        <taxon>Planctomycetota</taxon>
        <taxon>Planctomycetia</taxon>
        <taxon>Pirellulales</taxon>
        <taxon>Lacipirellulaceae</taxon>
        <taxon>Pseudobythopirellula</taxon>
    </lineage>
</organism>
<protein>
    <submittedName>
        <fullName evidence="2">Cytochrome C assembly protein</fullName>
    </submittedName>
</protein>
<dbReference type="AlphaFoldDB" id="A0A5C5ZPH5"/>
<dbReference type="Proteomes" id="UP000315440">
    <property type="component" value="Unassembled WGS sequence"/>
</dbReference>
<keyword evidence="1" id="KW-0812">Transmembrane</keyword>
<sequence>MDLSHTTVFCIAASYSVALALEAVGLKWRPAWRRFAVLGLTLAGLFAHVMVLSLRARGLQDSPGGLLASPADWCLLAAFGLAVGYLATLLKRPGWATGLFLLPMVLGLVALSQGVSSEAFAPAAMAPPGVERLVAKAHGWMLLAATVTVSVGFLAGLMYLVQNRRLKQKVPASPRFTLPSLEWLETTNGRALGVSTWLVAGGFVTGVALSLNHHHGDEHYSLLTDPVVLSVTAMLAWMLAAEGLRLAYPSARRGKRVAWLTFASFGFLLLTFVAVTIVGPIHGAAPIPSSEATAASEAGASP</sequence>
<keyword evidence="3" id="KW-1185">Reference proteome</keyword>
<dbReference type="EMBL" id="SJPQ01000002">
    <property type="protein sequence ID" value="TWT89076.1"/>
    <property type="molecule type" value="Genomic_DNA"/>
</dbReference>
<name>A0A5C5ZPH5_9BACT</name>
<dbReference type="RefSeq" id="WP_146400671.1">
    <property type="nucleotide sequence ID" value="NZ_SJPQ01000002.1"/>
</dbReference>
<feature type="transmembrane region" description="Helical" evidence="1">
    <location>
        <begin position="227"/>
        <end position="247"/>
    </location>
</feature>
<feature type="transmembrane region" description="Helical" evidence="1">
    <location>
        <begin position="99"/>
        <end position="120"/>
    </location>
</feature>
<keyword evidence="1" id="KW-1133">Transmembrane helix</keyword>
<evidence type="ECO:0000313" key="3">
    <source>
        <dbReference type="Proteomes" id="UP000315440"/>
    </source>
</evidence>
<keyword evidence="1" id="KW-0472">Membrane</keyword>
<evidence type="ECO:0000256" key="1">
    <source>
        <dbReference type="SAM" id="Phobius"/>
    </source>
</evidence>
<feature type="transmembrane region" description="Helical" evidence="1">
    <location>
        <begin position="140"/>
        <end position="161"/>
    </location>
</feature>
<feature type="transmembrane region" description="Helical" evidence="1">
    <location>
        <begin position="259"/>
        <end position="281"/>
    </location>
</feature>
<evidence type="ECO:0000313" key="2">
    <source>
        <dbReference type="EMBL" id="TWT89076.1"/>
    </source>
</evidence>
<reference evidence="2 3" key="1">
    <citation type="submission" date="2019-02" db="EMBL/GenBank/DDBJ databases">
        <title>Deep-cultivation of Planctomycetes and their phenomic and genomic characterization uncovers novel biology.</title>
        <authorList>
            <person name="Wiegand S."/>
            <person name="Jogler M."/>
            <person name="Boedeker C."/>
            <person name="Pinto D."/>
            <person name="Vollmers J."/>
            <person name="Rivas-Marin E."/>
            <person name="Kohn T."/>
            <person name="Peeters S.H."/>
            <person name="Heuer A."/>
            <person name="Rast P."/>
            <person name="Oberbeckmann S."/>
            <person name="Bunk B."/>
            <person name="Jeske O."/>
            <person name="Meyerdierks A."/>
            <person name="Storesund J.E."/>
            <person name="Kallscheuer N."/>
            <person name="Luecker S."/>
            <person name="Lage O.M."/>
            <person name="Pohl T."/>
            <person name="Merkel B.J."/>
            <person name="Hornburger P."/>
            <person name="Mueller R.-W."/>
            <person name="Bruemmer F."/>
            <person name="Labrenz M."/>
            <person name="Spormann A.M."/>
            <person name="Op Den Camp H."/>
            <person name="Overmann J."/>
            <person name="Amann R."/>
            <person name="Jetten M.S.M."/>
            <person name="Mascher T."/>
            <person name="Medema M.H."/>
            <person name="Devos D.P."/>
            <person name="Kaster A.-K."/>
            <person name="Ovreas L."/>
            <person name="Rohde M."/>
            <person name="Galperin M.Y."/>
            <person name="Jogler C."/>
        </authorList>
    </citation>
    <scope>NUCLEOTIDE SEQUENCE [LARGE SCALE GENOMIC DNA]</scope>
    <source>
        <strain evidence="2 3">Mal64</strain>
    </source>
</reference>
<gene>
    <name evidence="2" type="ORF">Mal64_25680</name>
</gene>
<accession>A0A5C5ZPH5</accession>
<comment type="caution">
    <text evidence="2">The sequence shown here is derived from an EMBL/GenBank/DDBJ whole genome shotgun (WGS) entry which is preliminary data.</text>
</comment>
<proteinExistence type="predicted"/>
<feature type="transmembrane region" description="Helical" evidence="1">
    <location>
        <begin position="35"/>
        <end position="54"/>
    </location>
</feature>
<feature type="transmembrane region" description="Helical" evidence="1">
    <location>
        <begin position="191"/>
        <end position="211"/>
    </location>
</feature>